<feature type="domain" description="Myb-like" evidence="3">
    <location>
        <begin position="438"/>
        <end position="493"/>
    </location>
</feature>
<dbReference type="CDD" id="cd11660">
    <property type="entry name" value="SANT_TRF"/>
    <property type="match status" value="1"/>
</dbReference>
<dbReference type="PROSITE" id="PS50090">
    <property type="entry name" value="MYB_LIKE"/>
    <property type="match status" value="1"/>
</dbReference>
<name>A0A445KCS0_GLYSO</name>
<keyword evidence="2" id="KW-0539">Nucleus</keyword>
<evidence type="ECO:0000313" key="6">
    <source>
        <dbReference type="Proteomes" id="UP000289340"/>
    </source>
</evidence>
<dbReference type="InterPro" id="IPR017930">
    <property type="entry name" value="Myb_dom"/>
</dbReference>
<dbReference type="EMBL" id="QZWG01000006">
    <property type="protein sequence ID" value="RZC08650.1"/>
    <property type="molecule type" value="Genomic_DNA"/>
</dbReference>
<accession>A0A445KCS0</accession>
<reference evidence="5 6" key="1">
    <citation type="submission" date="2018-09" db="EMBL/GenBank/DDBJ databases">
        <title>A high-quality reference genome of wild soybean provides a powerful tool to mine soybean genomes.</title>
        <authorList>
            <person name="Xie M."/>
            <person name="Chung C.Y.L."/>
            <person name="Li M.-W."/>
            <person name="Wong F.-L."/>
            <person name="Chan T.-F."/>
            <person name="Lam H.-M."/>
        </authorList>
    </citation>
    <scope>NUCLEOTIDE SEQUENCE [LARGE SCALE GENOMIC DNA]</scope>
    <source>
        <strain evidence="6">cv. W05</strain>
        <tissue evidence="5">Hypocotyl of etiolated seedlings</tissue>
    </source>
</reference>
<dbReference type="SMR" id="A0A445KCS0"/>
<dbReference type="PANTHER" id="PTHR46993:SF6">
    <property type="entry name" value="MYB TRANSCRIPTION FACTOR"/>
    <property type="match status" value="1"/>
</dbReference>
<dbReference type="PANTHER" id="PTHR46993">
    <property type="entry name" value="MYB TRANSCRIPTION FACTOR"/>
    <property type="match status" value="1"/>
</dbReference>
<dbReference type="EMBL" id="QZWG01000006">
    <property type="protein sequence ID" value="RZC08651.1"/>
    <property type="molecule type" value="Genomic_DNA"/>
</dbReference>
<feature type="domain" description="HTH myb-type" evidence="4">
    <location>
        <begin position="438"/>
        <end position="493"/>
    </location>
</feature>
<dbReference type="Pfam" id="PF00249">
    <property type="entry name" value="Myb_DNA-binding"/>
    <property type="match status" value="1"/>
</dbReference>
<dbReference type="EMBL" id="QZWG01000006">
    <property type="protein sequence ID" value="RZC08653.1"/>
    <property type="molecule type" value="Genomic_DNA"/>
</dbReference>
<dbReference type="PROSITE" id="PS51294">
    <property type="entry name" value="HTH_MYB"/>
    <property type="match status" value="1"/>
</dbReference>
<dbReference type="Gramene" id="XM_028381684.1">
    <property type="protein sequence ID" value="XP_028237485.1"/>
    <property type="gene ID" value="LOC114416708"/>
</dbReference>
<comment type="caution">
    <text evidence="5">The sequence shown here is derived from an EMBL/GenBank/DDBJ whole genome shotgun (WGS) entry which is preliminary data.</text>
</comment>
<evidence type="ECO:0000256" key="1">
    <source>
        <dbReference type="ARBA" id="ARBA00004123"/>
    </source>
</evidence>
<dbReference type="EMBL" id="QZWG01000006">
    <property type="protein sequence ID" value="RZC08652.1"/>
    <property type="molecule type" value="Genomic_DNA"/>
</dbReference>
<evidence type="ECO:0000313" key="5">
    <source>
        <dbReference type="EMBL" id="RZC08651.1"/>
    </source>
</evidence>
<sequence length="493" mass="55377">MEGGGDVKGWALEFLLRAQNPVVPSNLIKKVILIVPLSDFYSRLKKTLLLRALQDHLFAVSVPESVLETLEQVEELHRLGDDDDGALVTTSSAMSAAYCAVAVECTLKHLLLELHNNPAYLGAVNRIWRGRVRLMSGSGEGSLLLSPELERWRTDIEASLLDSSVRERLASIDTRRDAVFKLRDYLKEAWTDLGPSFLERAALAHINNNALAANHSEDSQQPEREIEKCTAAPAEEVHPSTDVEIQKVGECGSVELQKLAEDSLLDLLEVNEEASMEEQSRDVDVPCPHAINDNEADLMEKDQTSAEEVLPSTTVEVQKVRECGSVELQKLAKDSLLNSLEVNEEAHIESRDADVPCPLVISNNEADLMEKDQTSIPHNHDHKPSLMERNSSARIYEWDDSIDGLEDGTSDHATRFNLPSPKGRKVSPLNKYKPANITKRRKVKKWSQLEEETLRTAVDKFGRGNWKLILDSHKDIFEERTEVDLKDKWRNMT</sequence>
<dbReference type="Gramene" id="XM_028381685.1">
    <property type="protein sequence ID" value="XP_028237486.1"/>
    <property type="gene ID" value="LOC114416708"/>
</dbReference>
<organism evidence="5 6">
    <name type="scientific">Glycine soja</name>
    <name type="common">Wild soybean</name>
    <dbReference type="NCBI Taxonomy" id="3848"/>
    <lineage>
        <taxon>Eukaryota</taxon>
        <taxon>Viridiplantae</taxon>
        <taxon>Streptophyta</taxon>
        <taxon>Embryophyta</taxon>
        <taxon>Tracheophyta</taxon>
        <taxon>Spermatophyta</taxon>
        <taxon>Magnoliopsida</taxon>
        <taxon>eudicotyledons</taxon>
        <taxon>Gunneridae</taxon>
        <taxon>Pentapetalae</taxon>
        <taxon>rosids</taxon>
        <taxon>fabids</taxon>
        <taxon>Fabales</taxon>
        <taxon>Fabaceae</taxon>
        <taxon>Papilionoideae</taxon>
        <taxon>50 kb inversion clade</taxon>
        <taxon>NPAAA clade</taxon>
        <taxon>indigoferoid/millettioid clade</taxon>
        <taxon>Phaseoleae</taxon>
        <taxon>Glycine</taxon>
        <taxon>Glycine subgen. Soja</taxon>
    </lineage>
</organism>
<dbReference type="AlphaFoldDB" id="A0A445KCS0"/>
<dbReference type="Gene3D" id="1.10.10.60">
    <property type="entry name" value="Homeodomain-like"/>
    <property type="match status" value="1"/>
</dbReference>
<dbReference type="InterPro" id="IPR001005">
    <property type="entry name" value="SANT/Myb"/>
</dbReference>
<evidence type="ECO:0000256" key="2">
    <source>
        <dbReference type="ARBA" id="ARBA00023242"/>
    </source>
</evidence>
<comment type="subcellular location">
    <subcellularLocation>
        <location evidence="1">Nucleus</location>
    </subcellularLocation>
</comment>
<dbReference type="SUPFAM" id="SSF46689">
    <property type="entry name" value="Homeodomain-like"/>
    <property type="match status" value="1"/>
</dbReference>
<protein>
    <submittedName>
        <fullName evidence="5">Uncharacterized protein</fullName>
    </submittedName>
</protein>
<dbReference type="Proteomes" id="UP000289340">
    <property type="component" value="Chromosome 6"/>
</dbReference>
<evidence type="ECO:0000259" key="3">
    <source>
        <dbReference type="PROSITE" id="PS50090"/>
    </source>
</evidence>
<proteinExistence type="predicted"/>
<evidence type="ECO:0000259" key="4">
    <source>
        <dbReference type="PROSITE" id="PS51294"/>
    </source>
</evidence>
<dbReference type="GO" id="GO:0005634">
    <property type="term" value="C:nucleus"/>
    <property type="evidence" value="ECO:0007669"/>
    <property type="project" value="UniProtKB-SubCell"/>
</dbReference>
<dbReference type="InterPro" id="IPR009057">
    <property type="entry name" value="Homeodomain-like_sf"/>
</dbReference>
<gene>
    <name evidence="5" type="ORF">D0Y65_015383</name>
</gene>
<keyword evidence="6" id="KW-1185">Reference proteome</keyword>